<feature type="transmembrane region" description="Helical" evidence="1">
    <location>
        <begin position="122"/>
        <end position="139"/>
    </location>
</feature>
<name>A0A6J4H3A2_9BACT</name>
<sequence>MKTTSRRSVPRAVPGFLAALLAFAPAAAQAHSGAGAAGGFALGLGHPLLGLDHLLAMVAVGIWAAQIGGRAVWAVPLSFAGVMALGGALGMAGVGLPFAEQGILLSVLALGLLVAAAVRPSVVTGMVLAAAFALFHGHAHGAEMPPAASGVLYGAGFVLGTLLLHLSGIAFARGAQRATRPAVPVLRFAGAAIALCGACLWLL</sequence>
<evidence type="ECO:0000313" key="3">
    <source>
        <dbReference type="EMBL" id="CAA9213709.1"/>
    </source>
</evidence>
<keyword evidence="1" id="KW-0812">Transmembrane</keyword>
<feature type="transmembrane region" description="Helical" evidence="1">
    <location>
        <begin position="71"/>
        <end position="92"/>
    </location>
</feature>
<dbReference type="EMBL" id="CADCTO010000016">
    <property type="protein sequence ID" value="CAA9213709.1"/>
    <property type="molecule type" value="Genomic_DNA"/>
</dbReference>
<feature type="chain" id="PRO_5026654779" evidence="2">
    <location>
        <begin position="31"/>
        <end position="203"/>
    </location>
</feature>
<gene>
    <name evidence="3" type="ORF">AVDCRST_MAG63-118</name>
</gene>
<feature type="transmembrane region" description="Helical" evidence="1">
    <location>
        <begin position="151"/>
        <end position="172"/>
    </location>
</feature>
<dbReference type="PIRSF" id="PIRSF016919">
    <property type="entry name" value="HupE_UreJ"/>
    <property type="match status" value="1"/>
</dbReference>
<dbReference type="InterPro" id="IPR007038">
    <property type="entry name" value="HupE_UreJ"/>
</dbReference>
<feature type="transmembrane region" description="Helical" evidence="1">
    <location>
        <begin position="40"/>
        <end position="64"/>
    </location>
</feature>
<keyword evidence="1" id="KW-0472">Membrane</keyword>
<accession>A0A6J4H3A2</accession>
<evidence type="ECO:0000256" key="1">
    <source>
        <dbReference type="SAM" id="Phobius"/>
    </source>
</evidence>
<feature type="signal peptide" evidence="2">
    <location>
        <begin position="1"/>
        <end position="30"/>
    </location>
</feature>
<keyword evidence="1" id="KW-1133">Transmembrane helix</keyword>
<dbReference type="AlphaFoldDB" id="A0A6J4H3A2"/>
<reference evidence="3" key="1">
    <citation type="submission" date="2020-02" db="EMBL/GenBank/DDBJ databases">
        <authorList>
            <person name="Meier V. D."/>
        </authorList>
    </citation>
    <scope>NUCLEOTIDE SEQUENCE</scope>
    <source>
        <strain evidence="3">AVDCRST_MAG63</strain>
    </source>
</reference>
<organism evidence="3">
    <name type="scientific">uncultured Armatimonadetes bacterium</name>
    <dbReference type="NCBI Taxonomy" id="157466"/>
    <lineage>
        <taxon>Bacteria</taxon>
        <taxon>Bacillati</taxon>
        <taxon>Armatimonadota</taxon>
        <taxon>environmental samples</taxon>
    </lineage>
</organism>
<feature type="transmembrane region" description="Helical" evidence="1">
    <location>
        <begin position="98"/>
        <end position="115"/>
    </location>
</feature>
<evidence type="ECO:0000256" key="2">
    <source>
        <dbReference type="SAM" id="SignalP"/>
    </source>
</evidence>
<protein>
    <submittedName>
        <fullName evidence="3">Nickel-binding accessory protein UreJ-HupE</fullName>
    </submittedName>
</protein>
<feature type="transmembrane region" description="Helical" evidence="1">
    <location>
        <begin position="184"/>
        <end position="202"/>
    </location>
</feature>
<proteinExistence type="predicted"/>
<keyword evidence="2" id="KW-0732">Signal</keyword>
<dbReference type="Pfam" id="PF04955">
    <property type="entry name" value="HupE_UreJ"/>
    <property type="match status" value="1"/>
</dbReference>